<dbReference type="PANTHER" id="PTHR31435">
    <property type="entry name" value="PROTEIN NATD1"/>
    <property type="match status" value="1"/>
</dbReference>
<organism evidence="2 3">
    <name type="scientific">Flavihumibacter fluminis</name>
    <dbReference type="NCBI Taxonomy" id="2909236"/>
    <lineage>
        <taxon>Bacteria</taxon>
        <taxon>Pseudomonadati</taxon>
        <taxon>Bacteroidota</taxon>
        <taxon>Chitinophagia</taxon>
        <taxon>Chitinophagales</taxon>
        <taxon>Chitinophagaceae</taxon>
        <taxon>Flavihumibacter</taxon>
    </lineage>
</organism>
<evidence type="ECO:0000313" key="2">
    <source>
        <dbReference type="EMBL" id="MCF1713469.1"/>
    </source>
</evidence>
<dbReference type="PANTHER" id="PTHR31435:SF10">
    <property type="entry name" value="BSR4717 PROTEIN"/>
    <property type="match status" value="1"/>
</dbReference>
<reference evidence="2 3" key="1">
    <citation type="submission" date="2022-01" db="EMBL/GenBank/DDBJ databases">
        <title>Flavihumibacter sp. nov., isolated from sediment of a river.</title>
        <authorList>
            <person name="Liu H."/>
        </authorList>
    </citation>
    <scope>NUCLEOTIDE SEQUENCE [LARGE SCALE GENOMIC DNA]</scope>
    <source>
        <strain evidence="2 3">RY-1</strain>
    </source>
</reference>
<evidence type="ECO:0000259" key="1">
    <source>
        <dbReference type="PROSITE" id="PS51729"/>
    </source>
</evidence>
<accession>A0ABS9BF71</accession>
<dbReference type="InterPro" id="IPR031165">
    <property type="entry name" value="GNAT_YJDJ"/>
</dbReference>
<dbReference type="Proteomes" id="UP001200145">
    <property type="component" value="Unassembled WGS sequence"/>
</dbReference>
<evidence type="ECO:0000313" key="3">
    <source>
        <dbReference type="Proteomes" id="UP001200145"/>
    </source>
</evidence>
<comment type="caution">
    <text evidence="2">The sequence shown here is derived from an EMBL/GenBank/DDBJ whole genome shotgun (WGS) entry which is preliminary data.</text>
</comment>
<dbReference type="SUPFAM" id="SSF55729">
    <property type="entry name" value="Acyl-CoA N-acyltransferases (Nat)"/>
    <property type="match status" value="1"/>
</dbReference>
<gene>
    <name evidence="2" type="ORF">L0U88_02355</name>
</gene>
<dbReference type="InterPro" id="IPR045057">
    <property type="entry name" value="Gcn5-rel_NAT"/>
</dbReference>
<keyword evidence="3" id="KW-1185">Reference proteome</keyword>
<sequence length="94" mass="10754">MLIHHTQRDSKGVFYVGDSDSPIAELVYTKPAFDKMILEHTEVAEELKGQNVGYHLVEAAVEYARHHQLKILPLCPFANAVFKKKPEYQDVLMD</sequence>
<proteinExistence type="predicted"/>
<dbReference type="Gene3D" id="3.40.630.30">
    <property type="match status" value="1"/>
</dbReference>
<dbReference type="InterPro" id="IPR016181">
    <property type="entry name" value="Acyl_CoA_acyltransferase"/>
</dbReference>
<feature type="domain" description="N-acetyltransferase" evidence="1">
    <location>
        <begin position="6"/>
        <end position="93"/>
    </location>
</feature>
<dbReference type="EMBL" id="JAKEVY010000001">
    <property type="protein sequence ID" value="MCF1713469.1"/>
    <property type="molecule type" value="Genomic_DNA"/>
</dbReference>
<name>A0ABS9BF71_9BACT</name>
<protein>
    <submittedName>
        <fullName evidence="2">N-acetyltransferase</fullName>
    </submittedName>
</protein>
<dbReference type="PROSITE" id="PS51729">
    <property type="entry name" value="GNAT_YJDJ"/>
    <property type="match status" value="1"/>
</dbReference>
<dbReference type="Pfam" id="PF14542">
    <property type="entry name" value="Acetyltransf_CG"/>
    <property type="match status" value="1"/>
</dbReference>
<dbReference type="RefSeq" id="WP_234863999.1">
    <property type="nucleotide sequence ID" value="NZ_JAKEVY010000001.1"/>
</dbReference>